<dbReference type="InterPro" id="IPR018490">
    <property type="entry name" value="cNMP-bd_dom_sf"/>
</dbReference>
<comment type="caution">
    <text evidence="6">The sequence shown here is derived from an EMBL/GenBank/DDBJ whole genome shotgun (WGS) entry which is preliminary data.</text>
</comment>
<evidence type="ECO:0000256" key="2">
    <source>
        <dbReference type="ARBA" id="ARBA00023303"/>
    </source>
</evidence>
<sequence length="728" mass="83734">MSWRLRSATVWVAQFVGLAMVRWMWMGSGSNNHDIEWQLPKNGGGDAVQEATTTTTTTAASKTYILDPREKFLQGWNVAFVLSCVTAVALDPLFFYLPVIIQDKKCIWFDNRLWITVLVLRSFFDFIYLVHIILQFRTGFIDKKLLKSGKPELNTNARKIAKKYLWPRLIFDILAILPIPQVVILTIFSEMRSTKTSNKVKLLNTIVLFQYVPRVSQIYLSWKKLTRNDKKFDRIILVKASLNFILYILAGHVLGAFWYFFSSQRLAACWHIACEYHNKTCGRSSFNCDQNFGNLSFIDDICPIKTENTTSFNFGIFLEALRSGVLGAFWYFFSSQRLAACWHIACENHNKTCGRSSFNCDQNFGNLSFIDDICPIKTENTTSFNFGIFLEALRSGVLDSTDFPQKLFYSFWWGMRNLSSLGQNLQTSNYIWENCFALCISIFGVILFLYFLGNLQWTTSKSIKKWEKKRMKMKSSKLQKQQKNLKSWISKHEFRGTTKDNINNYIGQRYEADEDVYVETLIPDLPSELQSEVKRHICLDLLKNLAIMKDSGLAKHEPLLLKICDSLKPVFFNEHHYIVREGDPIDAVFLITEGIVWTCTSNNGEGSGPRHAERLEKGQYFGGKLLEWVLTPTSDDMYNLSKLPVSSKTLKTHTKVEAFALMAHDLKQIWHSKLSRLGQEQLQSKAAARVQRIWRRNHPKTDDSNSIGGGSRKLQKPAKPVSTVVTKQ</sequence>
<dbReference type="PANTHER" id="PTHR45651">
    <property type="entry name" value="CYCLIC NUCLEOTIDE-GATED ION CHANNEL 15-RELATED-RELATED"/>
    <property type="match status" value="1"/>
</dbReference>
<keyword evidence="1" id="KW-0406">Ion transport</keyword>
<feature type="transmembrane region" description="Helical" evidence="4">
    <location>
        <begin position="6"/>
        <end position="25"/>
    </location>
</feature>
<evidence type="ECO:0000256" key="3">
    <source>
        <dbReference type="SAM" id="MobiDB-lite"/>
    </source>
</evidence>
<evidence type="ECO:0000256" key="1">
    <source>
        <dbReference type="ARBA" id="ARBA00023286"/>
    </source>
</evidence>
<dbReference type="PANTHER" id="PTHR45651:SF68">
    <property type="entry name" value="ION TRANSPORT DOMAIN-CONTAINING PROTEIN"/>
    <property type="match status" value="1"/>
</dbReference>
<evidence type="ECO:0000313" key="6">
    <source>
        <dbReference type="EMBL" id="KAK7835766.1"/>
    </source>
</evidence>
<keyword evidence="7" id="KW-1185">Reference proteome</keyword>
<dbReference type="GO" id="GO:0034220">
    <property type="term" value="P:monoatomic ion transmembrane transport"/>
    <property type="evidence" value="ECO:0007669"/>
    <property type="project" value="UniProtKB-KW"/>
</dbReference>
<dbReference type="Proteomes" id="UP000237347">
    <property type="component" value="Unassembled WGS sequence"/>
</dbReference>
<accession>A0AAW0KB84</accession>
<proteinExistence type="predicted"/>
<feature type="transmembrane region" description="Helical" evidence="4">
    <location>
        <begin position="78"/>
        <end position="101"/>
    </location>
</feature>
<gene>
    <name evidence="6" type="primary">CNGC1_45</name>
    <name evidence="6" type="ORF">CFP56_023066</name>
</gene>
<keyword evidence="4" id="KW-0472">Membrane</keyword>
<organism evidence="6 7">
    <name type="scientific">Quercus suber</name>
    <name type="common">Cork oak</name>
    <dbReference type="NCBI Taxonomy" id="58331"/>
    <lineage>
        <taxon>Eukaryota</taxon>
        <taxon>Viridiplantae</taxon>
        <taxon>Streptophyta</taxon>
        <taxon>Embryophyta</taxon>
        <taxon>Tracheophyta</taxon>
        <taxon>Spermatophyta</taxon>
        <taxon>Magnoliopsida</taxon>
        <taxon>eudicotyledons</taxon>
        <taxon>Gunneridae</taxon>
        <taxon>Pentapetalae</taxon>
        <taxon>rosids</taxon>
        <taxon>fabids</taxon>
        <taxon>Fagales</taxon>
        <taxon>Fagaceae</taxon>
        <taxon>Quercus</taxon>
    </lineage>
</organism>
<feature type="region of interest" description="Disordered" evidence="3">
    <location>
        <begin position="694"/>
        <end position="728"/>
    </location>
</feature>
<dbReference type="GO" id="GO:0016020">
    <property type="term" value="C:membrane"/>
    <property type="evidence" value="ECO:0007669"/>
    <property type="project" value="UniProtKB-SubCell"/>
</dbReference>
<dbReference type="SUPFAM" id="SSF81324">
    <property type="entry name" value="Voltage-gated potassium channels"/>
    <property type="match status" value="1"/>
</dbReference>
<feature type="domain" description="Cyclic nucleotide-binding" evidence="5">
    <location>
        <begin position="560"/>
        <end position="622"/>
    </location>
</feature>
<keyword evidence="2" id="KW-0407">Ion channel</keyword>
<dbReference type="PROSITE" id="PS50042">
    <property type="entry name" value="CNMP_BINDING_3"/>
    <property type="match status" value="1"/>
</dbReference>
<feature type="transmembrane region" description="Helical" evidence="4">
    <location>
        <begin position="113"/>
        <end position="134"/>
    </location>
</feature>
<keyword evidence="1" id="KW-0813">Transport</keyword>
<feature type="transmembrane region" description="Helical" evidence="4">
    <location>
        <begin position="169"/>
        <end position="188"/>
    </location>
</feature>
<protein>
    <submittedName>
        <fullName evidence="6">Cyclic nucleotide-gated ion channel 1</fullName>
    </submittedName>
</protein>
<name>A0AAW0KB84_QUESU</name>
<evidence type="ECO:0000259" key="5">
    <source>
        <dbReference type="PROSITE" id="PS50042"/>
    </source>
</evidence>
<keyword evidence="1" id="KW-1071">Ligand-gated ion channel</keyword>
<keyword evidence="4" id="KW-0812">Transmembrane</keyword>
<reference evidence="6 7" key="1">
    <citation type="journal article" date="2018" name="Sci. Data">
        <title>The draft genome sequence of cork oak.</title>
        <authorList>
            <person name="Ramos A.M."/>
            <person name="Usie A."/>
            <person name="Barbosa P."/>
            <person name="Barros P.M."/>
            <person name="Capote T."/>
            <person name="Chaves I."/>
            <person name="Simoes F."/>
            <person name="Abreu I."/>
            <person name="Carrasquinho I."/>
            <person name="Faro C."/>
            <person name="Guimaraes J.B."/>
            <person name="Mendonca D."/>
            <person name="Nobrega F."/>
            <person name="Rodrigues L."/>
            <person name="Saibo N.J.M."/>
            <person name="Varela M.C."/>
            <person name="Egas C."/>
            <person name="Matos J."/>
            <person name="Miguel C.M."/>
            <person name="Oliveira M.M."/>
            <person name="Ricardo C.P."/>
            <person name="Goncalves S."/>
        </authorList>
    </citation>
    <scope>NUCLEOTIDE SEQUENCE [LARGE SCALE GENOMIC DNA]</scope>
    <source>
        <strain evidence="7">cv. HL8</strain>
    </source>
</reference>
<keyword evidence="4" id="KW-1133">Transmembrane helix</keyword>
<feature type="transmembrane region" description="Helical" evidence="4">
    <location>
        <begin position="430"/>
        <end position="452"/>
    </location>
</feature>
<dbReference type="SUPFAM" id="SSF51206">
    <property type="entry name" value="cAMP-binding domain-like"/>
    <property type="match status" value="1"/>
</dbReference>
<dbReference type="EMBL" id="PKMF04000364">
    <property type="protein sequence ID" value="KAK7835766.1"/>
    <property type="molecule type" value="Genomic_DNA"/>
</dbReference>
<evidence type="ECO:0000256" key="4">
    <source>
        <dbReference type="SAM" id="Phobius"/>
    </source>
</evidence>
<dbReference type="InterPro" id="IPR014710">
    <property type="entry name" value="RmlC-like_jellyroll"/>
</dbReference>
<evidence type="ECO:0000313" key="7">
    <source>
        <dbReference type="Proteomes" id="UP000237347"/>
    </source>
</evidence>
<feature type="transmembrane region" description="Helical" evidence="4">
    <location>
        <begin position="241"/>
        <end position="261"/>
    </location>
</feature>
<dbReference type="InterPro" id="IPR000595">
    <property type="entry name" value="cNMP-bd_dom"/>
</dbReference>
<dbReference type="AlphaFoldDB" id="A0AAW0KB84"/>
<dbReference type="CDD" id="cd00038">
    <property type="entry name" value="CAP_ED"/>
    <property type="match status" value="1"/>
</dbReference>
<dbReference type="Gene3D" id="2.60.120.10">
    <property type="entry name" value="Jelly Rolls"/>
    <property type="match status" value="1"/>
</dbReference>